<dbReference type="InterPro" id="IPR001611">
    <property type="entry name" value="Leu-rich_rpt"/>
</dbReference>
<evidence type="ECO:0000313" key="4">
    <source>
        <dbReference type="EMBL" id="CUC09587.1"/>
    </source>
</evidence>
<dbReference type="Gene3D" id="3.80.10.10">
    <property type="entry name" value="Ribonuclease Inhibitor"/>
    <property type="match status" value="3"/>
</dbReference>
<proteinExistence type="predicted"/>
<dbReference type="PhylomeDB" id="A0A0K6S7E9"/>
<dbReference type="EMBL" id="CDMZ01001143">
    <property type="protein sequence ID" value="CUC09587.1"/>
    <property type="molecule type" value="Genomic_DNA"/>
</dbReference>
<dbReference type="GO" id="GO:0005829">
    <property type="term" value="C:cytosol"/>
    <property type="evidence" value="ECO:0007669"/>
    <property type="project" value="TreeGrafter"/>
</dbReference>
<dbReference type="GO" id="GO:0031267">
    <property type="term" value="F:small GTPase binding"/>
    <property type="evidence" value="ECO:0007669"/>
    <property type="project" value="TreeGrafter"/>
</dbReference>
<evidence type="ECO:0000256" key="2">
    <source>
        <dbReference type="ARBA" id="ARBA00022614"/>
    </source>
</evidence>
<dbReference type="InterPro" id="IPR003591">
    <property type="entry name" value="Leu-rich_rpt_typical-subtyp"/>
</dbReference>
<dbReference type="PROSITE" id="PS51450">
    <property type="entry name" value="LRR"/>
    <property type="match status" value="1"/>
</dbReference>
<organism evidence="4">
    <name type="scientific">Chromera velia CCMP2878</name>
    <dbReference type="NCBI Taxonomy" id="1169474"/>
    <lineage>
        <taxon>Eukaryota</taxon>
        <taxon>Sar</taxon>
        <taxon>Alveolata</taxon>
        <taxon>Colpodellida</taxon>
        <taxon>Chromeraceae</taxon>
        <taxon>Chromera</taxon>
    </lineage>
</organism>
<dbReference type="SUPFAM" id="SSF52047">
    <property type="entry name" value="RNI-like"/>
    <property type="match status" value="2"/>
</dbReference>
<accession>A0A0K6S7E9</accession>
<evidence type="ECO:0000256" key="3">
    <source>
        <dbReference type="ARBA" id="ARBA00022737"/>
    </source>
</evidence>
<dbReference type="GO" id="GO:0048471">
    <property type="term" value="C:perinuclear region of cytoplasm"/>
    <property type="evidence" value="ECO:0007669"/>
    <property type="project" value="TreeGrafter"/>
</dbReference>
<dbReference type="Pfam" id="PF13516">
    <property type="entry name" value="LRR_6"/>
    <property type="match status" value="2"/>
</dbReference>
<keyword evidence="2" id="KW-0433">Leucine-rich repeat</keyword>
<sequence length="979" mass="104436">MSEPAELLSLFGHRLPTVTEQEICEVLSRKEGFGMGWVILQLIRKAHPPAPFRSLDLTDFSLGGGKLGLLFSSLPPGTLETLKLGPRMRASTRPAIGQFLRGAGGGTADGGGVKTLTAANCDLEFVDEVSDIFRSLPRSLQHLDVSGNKLNRLSIEPLGSVLSEGALSNLLSLNLSNNPLGPPGVRAVARGLSAPLQSLRLACTNAGAEGTQALAEVVKAKKLTSLETLDLSDNSVPDLKPLTVALATEGATPLLQILIQKKNRNAYGRAQGDRLIPLGPVPPASLPAFDLPQLQEIDLSHTVEEHLSNAVIGDPSRFPKLRVVNLEKCCINSDPREPRNIFVFARALAEAGASGTAERPPLEELNLSSLDGQFHAEDQSNGVGKLAEVIGSGHLSRLTRLSLKDGLSRPHQAELTTLCRAFANGQTPNLHTLELHVGFPDEDENGDIQFENFNEGVQHLTSAVREGRLPKMESLDINLWCGNVASGVMSGLGRVLGSRGGSTLKVLKLTWDCQHDTMGAGLGGLAESFSEGELPLLEHLRLKLIDSPAGPGESVALGEALSTGKAPPLRLVELIWPLDENLSSLCDGLSVGTSPPPQMRLDLEIHRESATHAAEGPACARLTQAIRAGTIPFLKKLNMSQTYFFDPDILQAMGEALTHAGASLRHLEEIALQNRPILSVQEDVPVKAFLEGMRRGSGGLPSLHTFRRGPADLESDDYFGLSRTREISADVMRPFFSLVSSGKVVSFRELFVEIGPGGPFTQQNVTQLPDVQAFAAALCSPHVSSLRRLTVSLRNAPMNDPDTPLKMSMFSVGLASEHLSKLEEVRVFAFSQGGMGVSGARALAAGLGSGKLSSLRKLEIVGGGHEAGGGRVLAHVLGESVVREKLPRLRELTLRALGLSDAGLKDLTDAWGLQQPPALVSLDLTTNGLSDAGAETLAAFLQSRRIPSLSRVRLSANRGIQAGRKAMLKRDFPDLVEGV</sequence>
<dbReference type="SMART" id="SM00369">
    <property type="entry name" value="LRR_TYP"/>
    <property type="match status" value="3"/>
</dbReference>
<dbReference type="SMART" id="SM00368">
    <property type="entry name" value="LRR_RI"/>
    <property type="match status" value="8"/>
</dbReference>
<gene>
    <name evidence="4" type="ORF">Cvel_21574.t2.CR1</name>
</gene>
<dbReference type="InterPro" id="IPR032675">
    <property type="entry name" value="LRR_dom_sf"/>
</dbReference>
<dbReference type="PANTHER" id="PTHR24113:SF12">
    <property type="entry name" value="RAN GTPASE-ACTIVATING PROTEIN 1"/>
    <property type="match status" value="1"/>
</dbReference>
<dbReference type="GO" id="GO:0005096">
    <property type="term" value="F:GTPase activator activity"/>
    <property type="evidence" value="ECO:0007669"/>
    <property type="project" value="UniProtKB-KW"/>
</dbReference>
<dbReference type="Pfam" id="PF00560">
    <property type="entry name" value="LRR_1"/>
    <property type="match status" value="1"/>
</dbReference>
<dbReference type="VEuPathDB" id="CryptoDB:Cvel_21574"/>
<keyword evidence="1" id="KW-0343">GTPase activation</keyword>
<reference evidence="4" key="1">
    <citation type="submission" date="2014-11" db="EMBL/GenBank/DDBJ databases">
        <title>Molecular phylogeny of cliff fern family Woodsiaceae with morphological implications.</title>
        <authorList>
            <person name="Shao Y.-Z."/>
            <person name="Wei R."/>
            <person name="Zhang X.-C."/>
        </authorList>
    </citation>
    <scope>NUCLEOTIDE SEQUENCE</scope>
</reference>
<name>A0A0K6S7E9_9ALVE</name>
<dbReference type="AlphaFoldDB" id="A0A0K6S7E9"/>
<dbReference type="GO" id="GO:0005634">
    <property type="term" value="C:nucleus"/>
    <property type="evidence" value="ECO:0007669"/>
    <property type="project" value="TreeGrafter"/>
</dbReference>
<dbReference type="GO" id="GO:0006913">
    <property type="term" value="P:nucleocytoplasmic transport"/>
    <property type="evidence" value="ECO:0007669"/>
    <property type="project" value="TreeGrafter"/>
</dbReference>
<evidence type="ECO:0000256" key="1">
    <source>
        <dbReference type="ARBA" id="ARBA00022468"/>
    </source>
</evidence>
<dbReference type="InterPro" id="IPR027038">
    <property type="entry name" value="RanGap"/>
</dbReference>
<keyword evidence="3" id="KW-0677">Repeat</keyword>
<dbReference type="PANTHER" id="PTHR24113">
    <property type="entry name" value="RAN GTPASE-ACTIVATING PROTEIN 1"/>
    <property type="match status" value="1"/>
</dbReference>
<protein>
    <submittedName>
        <fullName evidence="4">Uncharacterized protein</fullName>
    </submittedName>
</protein>